<dbReference type="OrthoDB" id="5145310at2"/>
<reference evidence="4 5" key="1">
    <citation type="submission" date="2014-07" db="EMBL/GenBank/DDBJ databases">
        <title>Genome Sequencing of Dermacoccus nishinomiyaensis.</title>
        <authorList>
            <person name="Hong K.W."/>
            <person name="Chan K.G."/>
        </authorList>
    </citation>
    <scope>NUCLEOTIDE SEQUENCE [LARGE SCALE GENOMIC DNA]</scope>
    <source>
        <strain evidence="4 5">M25</strain>
    </source>
</reference>
<dbReference type="KEGG" id="dni:HX89_04040"/>
<evidence type="ECO:0000256" key="2">
    <source>
        <dbReference type="SAM" id="Coils"/>
    </source>
</evidence>
<keyword evidence="2" id="KW-0175">Coiled coil</keyword>
<sequence length="204" mass="22481">MPELARLIRHELSPPIGWIRKAASAEVGEYPRSRTSDAINRLERRLDALVALIRKESDLELSECDLERALREFWPDMTAEATFSVAADLGCRPARLMTDIGLLEILLANVYQNAIDAALESGDDRRIEVSWSVVGERFWVRVSNPFSGAQFDVQDVETTGISTKSGHQGIGMSLIKTAAEKLGYGFRIAGRSGLATFTLTGGIR</sequence>
<dbReference type="InterPro" id="IPR036890">
    <property type="entry name" value="HATPase_C_sf"/>
</dbReference>
<name>A0A075JG41_9MICO</name>
<gene>
    <name evidence="4" type="ORF">HX89_04040</name>
</gene>
<dbReference type="RefSeq" id="WP_038567169.1">
    <property type="nucleotide sequence ID" value="NZ_CP008889.1"/>
</dbReference>
<keyword evidence="5" id="KW-1185">Reference proteome</keyword>
<dbReference type="eggNOG" id="ENOG502ZGSA">
    <property type="taxonomic scope" value="Bacteria"/>
</dbReference>
<dbReference type="EMBL" id="CP008889">
    <property type="protein sequence ID" value="AIF40267.1"/>
    <property type="molecule type" value="Genomic_DNA"/>
</dbReference>
<dbReference type="HOGENOM" id="CLU_1341444_0_0_11"/>
<feature type="coiled-coil region" evidence="2">
    <location>
        <begin position="39"/>
        <end position="72"/>
    </location>
</feature>
<keyword evidence="1" id="KW-0418">Kinase</keyword>
<dbReference type="PROSITE" id="PS50109">
    <property type="entry name" value="HIS_KIN"/>
    <property type="match status" value="1"/>
</dbReference>
<accession>A0A075JG41</accession>
<dbReference type="GeneID" id="41840383"/>
<evidence type="ECO:0000313" key="5">
    <source>
        <dbReference type="Proteomes" id="UP000027986"/>
    </source>
</evidence>
<organism evidence="4 5">
    <name type="scientific">Dermacoccus nishinomiyaensis</name>
    <dbReference type="NCBI Taxonomy" id="1274"/>
    <lineage>
        <taxon>Bacteria</taxon>
        <taxon>Bacillati</taxon>
        <taxon>Actinomycetota</taxon>
        <taxon>Actinomycetes</taxon>
        <taxon>Micrococcales</taxon>
        <taxon>Dermacoccaceae</taxon>
        <taxon>Dermacoccus</taxon>
    </lineage>
</organism>
<proteinExistence type="predicted"/>
<feature type="domain" description="Histidine kinase" evidence="3">
    <location>
        <begin position="7"/>
        <end position="185"/>
    </location>
</feature>
<dbReference type="Gene3D" id="3.30.565.10">
    <property type="entry name" value="Histidine kinase-like ATPase, C-terminal domain"/>
    <property type="match status" value="1"/>
</dbReference>
<dbReference type="SUPFAM" id="SSF55874">
    <property type="entry name" value="ATPase domain of HSP90 chaperone/DNA topoisomerase II/histidine kinase"/>
    <property type="match status" value="1"/>
</dbReference>
<evidence type="ECO:0000313" key="4">
    <source>
        <dbReference type="EMBL" id="AIF40267.1"/>
    </source>
</evidence>
<dbReference type="GO" id="GO:0016301">
    <property type="term" value="F:kinase activity"/>
    <property type="evidence" value="ECO:0007669"/>
    <property type="project" value="UniProtKB-KW"/>
</dbReference>
<evidence type="ECO:0000256" key="1">
    <source>
        <dbReference type="ARBA" id="ARBA00022777"/>
    </source>
</evidence>
<keyword evidence="1" id="KW-0808">Transferase</keyword>
<dbReference type="Pfam" id="PF14501">
    <property type="entry name" value="HATPase_c_5"/>
    <property type="match status" value="1"/>
</dbReference>
<dbReference type="InterPro" id="IPR005467">
    <property type="entry name" value="His_kinase_dom"/>
</dbReference>
<evidence type="ECO:0000259" key="3">
    <source>
        <dbReference type="PROSITE" id="PS50109"/>
    </source>
</evidence>
<dbReference type="InterPro" id="IPR032834">
    <property type="entry name" value="NatK-like_C"/>
</dbReference>
<dbReference type="AlphaFoldDB" id="A0A075JG41"/>
<protein>
    <recommendedName>
        <fullName evidence="3">Histidine kinase domain-containing protein</fullName>
    </recommendedName>
</protein>
<dbReference type="Proteomes" id="UP000027986">
    <property type="component" value="Chromosome"/>
</dbReference>